<dbReference type="InterPro" id="IPR023828">
    <property type="entry name" value="Peptidase_S8_Ser-AS"/>
</dbReference>
<feature type="region of interest" description="Disordered" evidence="7">
    <location>
        <begin position="143"/>
        <end position="170"/>
    </location>
</feature>
<dbReference type="Proteomes" id="UP001057498">
    <property type="component" value="Chromosome"/>
</dbReference>
<dbReference type="CDD" id="cd07496">
    <property type="entry name" value="Peptidases_S8_13"/>
    <property type="match status" value="1"/>
</dbReference>
<dbReference type="InterPro" id="IPR035986">
    <property type="entry name" value="PKD_dom_sf"/>
</dbReference>
<feature type="compositionally biased region" description="Low complexity" evidence="7">
    <location>
        <begin position="160"/>
        <end position="170"/>
    </location>
</feature>
<keyword evidence="8" id="KW-0472">Membrane</keyword>
<feature type="transmembrane region" description="Helical" evidence="8">
    <location>
        <begin position="658"/>
        <end position="677"/>
    </location>
</feature>
<comment type="similarity">
    <text evidence="1 5 6">Belongs to the peptidase S8 family.</text>
</comment>
<reference evidence="10" key="1">
    <citation type="submission" date="2022-04" db="EMBL/GenBank/DDBJ databases">
        <title>Whole genome sequence of Sphaerotilus sp. FB-5.</title>
        <authorList>
            <person name="Takeda M."/>
            <person name="Narihara S."/>
            <person name="Akimoto M."/>
            <person name="Akimoto R."/>
            <person name="Nishiyashiki S."/>
            <person name="Murakami T."/>
        </authorList>
    </citation>
    <scope>NUCLEOTIDE SEQUENCE</scope>
    <source>
        <strain evidence="10">FB-5</strain>
    </source>
</reference>
<keyword evidence="8" id="KW-0812">Transmembrane</keyword>
<organism evidence="10 11">
    <name type="scientific">Sphaerotilus microaerophilus</name>
    <dbReference type="NCBI Taxonomy" id="2914710"/>
    <lineage>
        <taxon>Bacteria</taxon>
        <taxon>Pseudomonadati</taxon>
        <taxon>Pseudomonadota</taxon>
        <taxon>Betaproteobacteria</taxon>
        <taxon>Burkholderiales</taxon>
        <taxon>Sphaerotilaceae</taxon>
        <taxon>Sphaerotilus</taxon>
    </lineage>
</organism>
<dbReference type="EMBL" id="AP025730">
    <property type="protein sequence ID" value="BDI04962.1"/>
    <property type="molecule type" value="Genomic_DNA"/>
</dbReference>
<evidence type="ECO:0000256" key="5">
    <source>
        <dbReference type="PROSITE-ProRule" id="PRU01240"/>
    </source>
</evidence>
<evidence type="ECO:0000256" key="4">
    <source>
        <dbReference type="ARBA" id="ARBA00022825"/>
    </source>
</evidence>
<evidence type="ECO:0000313" key="10">
    <source>
        <dbReference type="EMBL" id="BDI04962.1"/>
    </source>
</evidence>
<evidence type="ECO:0000256" key="7">
    <source>
        <dbReference type="SAM" id="MobiDB-lite"/>
    </source>
</evidence>
<keyword evidence="8" id="KW-1133">Transmembrane helix</keyword>
<dbReference type="Gene3D" id="3.40.50.200">
    <property type="entry name" value="Peptidase S8/S53 domain"/>
    <property type="match status" value="1"/>
</dbReference>
<dbReference type="Gene3D" id="2.60.40.10">
    <property type="entry name" value="Immunoglobulins"/>
    <property type="match status" value="1"/>
</dbReference>
<keyword evidence="3 5" id="KW-0378">Hydrolase</keyword>
<dbReference type="PROSITE" id="PS51892">
    <property type="entry name" value="SUBTILASE"/>
    <property type="match status" value="1"/>
</dbReference>
<dbReference type="InterPro" id="IPR000209">
    <property type="entry name" value="Peptidase_S8/S53_dom"/>
</dbReference>
<feature type="active site" description="Charge relay system" evidence="5">
    <location>
        <position position="457"/>
    </location>
</feature>
<feature type="domain" description="PKD" evidence="9">
    <location>
        <begin position="572"/>
        <end position="635"/>
    </location>
</feature>
<dbReference type="PANTHER" id="PTHR43806:SF11">
    <property type="entry name" value="CEREVISIN-RELATED"/>
    <property type="match status" value="1"/>
</dbReference>
<dbReference type="Pfam" id="PF00082">
    <property type="entry name" value="Peptidase_S8"/>
    <property type="match status" value="1"/>
</dbReference>
<name>A0ABM7YKL3_9BURK</name>
<keyword evidence="4 5" id="KW-0720">Serine protease</keyword>
<dbReference type="InterPro" id="IPR023827">
    <property type="entry name" value="Peptidase_S8_Asp-AS"/>
</dbReference>
<dbReference type="InterPro" id="IPR036852">
    <property type="entry name" value="Peptidase_S8/S53_dom_sf"/>
</dbReference>
<evidence type="ECO:0000313" key="11">
    <source>
        <dbReference type="Proteomes" id="UP001057498"/>
    </source>
</evidence>
<evidence type="ECO:0000256" key="1">
    <source>
        <dbReference type="ARBA" id="ARBA00011073"/>
    </source>
</evidence>
<dbReference type="PANTHER" id="PTHR43806">
    <property type="entry name" value="PEPTIDASE S8"/>
    <property type="match status" value="1"/>
</dbReference>
<feature type="active site" description="Charge relay system" evidence="5">
    <location>
        <position position="271"/>
    </location>
</feature>
<dbReference type="SUPFAM" id="SSF49299">
    <property type="entry name" value="PKD domain"/>
    <property type="match status" value="1"/>
</dbReference>
<protein>
    <recommendedName>
        <fullName evidence="9">PKD domain-containing protein</fullName>
    </recommendedName>
</protein>
<accession>A0ABM7YKL3</accession>
<dbReference type="PROSITE" id="PS50093">
    <property type="entry name" value="PKD"/>
    <property type="match status" value="1"/>
</dbReference>
<dbReference type="InterPro" id="IPR000601">
    <property type="entry name" value="PKD_dom"/>
</dbReference>
<evidence type="ECO:0000256" key="8">
    <source>
        <dbReference type="SAM" id="Phobius"/>
    </source>
</evidence>
<sequence length="686" mass="67419">MGGCAQPAPPRIQRIATLPSLLGALALLGAGLLLPASVSAERGPSRSSASLPADTGDTARVIVKYRSSSSSGTASALSAQSGGTAAALAAVQRAAALSSRLGLKLSNGPAVGPRHQVLTATGMSSEALAAQLGTDSEVEYAVPSRKRRAHAVTPSDPRYAGSSSQSPAAGQWYLRTPDSTFVSSVDAPAAWAVSTGNASVVVAVLDTGVRRDHPDLTGKLLAGYDFVSSSSISNDGDGRDADPSDPGDWVSAAEASTGTFSGCSEASSSWHGTQTAGLVAAATNNGMGMAALGRNVRVLPVRVLGKCFGYDDDIIAGIRWAAGLTVAGVPTNPNPAKVISLSLGSAGSCDSAYQEAVREAIAAGASVVVSAGNDSLAVNAPANCAGAIAVAGVRHVGTKIGYSSLGPEVTIAAPGGNCVNDTGECLYPISSTSNTGSTIPLAASYTSGGDDYAVGTSFSAPQVSAAIGLMLSANPTLTPSQVTSLLQDTARTFPTTGASSDPTVSTDAACLAPSAAEQARECYCTTATCGAGMLDAGAAVKAAAAGRLVANIVDDSSLIAVGASGAFSAAQSSASTGNRLSAYGWGLTSGSSIASLGSSTGSSTRLTATGDGTVLLQLTVTDASGSATTTAVVSIGKGGSVDGSTTDTGEGDDSGGGAIGGELLLGGSLAAAVLVLIRRRERQTRC</sequence>
<evidence type="ECO:0000259" key="9">
    <source>
        <dbReference type="PROSITE" id="PS50093"/>
    </source>
</evidence>
<evidence type="ECO:0000256" key="2">
    <source>
        <dbReference type="ARBA" id="ARBA00022670"/>
    </source>
</evidence>
<evidence type="ECO:0000256" key="6">
    <source>
        <dbReference type="RuleBase" id="RU003355"/>
    </source>
</evidence>
<proteinExistence type="inferred from homology"/>
<dbReference type="PROSITE" id="PS00136">
    <property type="entry name" value="SUBTILASE_ASP"/>
    <property type="match status" value="1"/>
</dbReference>
<dbReference type="InterPro" id="IPR015500">
    <property type="entry name" value="Peptidase_S8_subtilisin-rel"/>
</dbReference>
<keyword evidence="2 5" id="KW-0645">Protease</keyword>
<dbReference type="SUPFAM" id="SSF52743">
    <property type="entry name" value="Subtilisin-like"/>
    <property type="match status" value="1"/>
</dbReference>
<dbReference type="PRINTS" id="PR00723">
    <property type="entry name" value="SUBTILISIN"/>
</dbReference>
<keyword evidence="11" id="KW-1185">Reference proteome</keyword>
<feature type="active site" description="Charge relay system" evidence="5">
    <location>
        <position position="206"/>
    </location>
</feature>
<dbReference type="InterPro" id="IPR034176">
    <property type="entry name" value="Peptidases_S8_13"/>
</dbReference>
<dbReference type="PROSITE" id="PS00138">
    <property type="entry name" value="SUBTILASE_SER"/>
    <property type="match status" value="1"/>
</dbReference>
<gene>
    <name evidence="10" type="ORF">CATMQ487_19320</name>
</gene>
<dbReference type="InterPro" id="IPR013783">
    <property type="entry name" value="Ig-like_fold"/>
</dbReference>
<dbReference type="InterPro" id="IPR050131">
    <property type="entry name" value="Peptidase_S8_subtilisin-like"/>
</dbReference>
<evidence type="ECO:0000256" key="3">
    <source>
        <dbReference type="ARBA" id="ARBA00022801"/>
    </source>
</evidence>